<keyword evidence="3" id="KW-1185">Reference proteome</keyword>
<name>A0AAN8VXK3_9MAGN</name>
<dbReference type="PANTHER" id="PTHR33416:SF18">
    <property type="entry name" value="NUCLEOPORIN-LIKE PROTEIN"/>
    <property type="match status" value="1"/>
</dbReference>
<evidence type="ECO:0000256" key="1">
    <source>
        <dbReference type="SAM" id="MobiDB-lite"/>
    </source>
</evidence>
<feature type="compositionally biased region" description="Gly residues" evidence="1">
    <location>
        <begin position="8"/>
        <end position="17"/>
    </location>
</feature>
<accession>A0AAN8VXK3</accession>
<feature type="region of interest" description="Disordered" evidence="1">
    <location>
        <begin position="1"/>
        <end position="31"/>
    </location>
</feature>
<dbReference type="GO" id="GO:0071763">
    <property type="term" value="P:nuclear membrane organization"/>
    <property type="evidence" value="ECO:0007669"/>
    <property type="project" value="TreeGrafter"/>
</dbReference>
<feature type="region of interest" description="Disordered" evidence="1">
    <location>
        <begin position="75"/>
        <end position="125"/>
    </location>
</feature>
<gene>
    <name evidence="2" type="ORF">RJ641_027042</name>
</gene>
<sequence>MASATAGLYGGKGGTGGKLQNPSRRPAASLYARPMNQSKTAAKRRLWWMAFKNCTSRSVSQSRFLPSFFSPSLPQLESTNTVDHRTNKCLSNPKQKIDNEGPNCDLRLDPSRSLGEAGPSKEADQLGNLAASDEDMQEKEDNICDNCGLSMIEELLKGKNFSRDEINHLTEILHSRAANLSNSEGEKKEASSLVGKIDNTLLTLENPGETSKKMEEEQNRSAWGMSTPHLQLTLSIACALDYSHIMMQGLLSHLLLRKCVVSESSLSYYNRTCTIIPDEISASPVDIAKAYTGSRMTETGLASQNVISKKGSLLLGDESASKPFFPSPSPKPSICWPGAMVQEHSGHMTTEVRRGNFRNFSEPLTQDLFFPSHGPRRKQYKLEDFYALAKISNFCLWTVTSSSSEYFSPNNKPDSFEMSMPTAHPWSTLMAKQILEHLDRTVPSPKDKAAELKFASSWRKAARSEVATIFSNEQIRSRHAAFFDSDKNASLVGHSLSEGNQDKGNSFSEVQMHDRTGNEAAHSIDNATSASNVLGKSGTSSGSAA</sequence>
<protein>
    <submittedName>
        <fullName evidence="2">Uncharacterized protein</fullName>
    </submittedName>
</protein>
<feature type="compositionally biased region" description="Polar residues" evidence="1">
    <location>
        <begin position="525"/>
        <end position="545"/>
    </location>
</feature>
<feature type="region of interest" description="Disordered" evidence="1">
    <location>
        <begin position="514"/>
        <end position="545"/>
    </location>
</feature>
<dbReference type="GO" id="GO:0005635">
    <property type="term" value="C:nuclear envelope"/>
    <property type="evidence" value="ECO:0007669"/>
    <property type="project" value="TreeGrafter"/>
</dbReference>
<evidence type="ECO:0000313" key="3">
    <source>
        <dbReference type="Proteomes" id="UP001370490"/>
    </source>
</evidence>
<comment type="caution">
    <text evidence="2">The sequence shown here is derived from an EMBL/GenBank/DDBJ whole genome shotgun (WGS) entry which is preliminary data.</text>
</comment>
<dbReference type="PANTHER" id="PTHR33416">
    <property type="entry name" value="NUCLEAR PORE COMPLEX PROTEIN NUP1"/>
    <property type="match status" value="1"/>
</dbReference>
<dbReference type="EMBL" id="JBAMMX010000004">
    <property type="protein sequence ID" value="KAK6941665.1"/>
    <property type="molecule type" value="Genomic_DNA"/>
</dbReference>
<reference evidence="2 3" key="1">
    <citation type="submission" date="2023-12" db="EMBL/GenBank/DDBJ databases">
        <title>A high-quality genome assembly for Dillenia turbinata (Dilleniales).</title>
        <authorList>
            <person name="Chanderbali A."/>
        </authorList>
    </citation>
    <scope>NUCLEOTIDE SEQUENCE [LARGE SCALE GENOMIC DNA]</scope>
    <source>
        <strain evidence="2">LSX21</strain>
        <tissue evidence="2">Leaf</tissue>
    </source>
</reference>
<proteinExistence type="predicted"/>
<dbReference type="AlphaFoldDB" id="A0AAN8VXK3"/>
<dbReference type="Proteomes" id="UP001370490">
    <property type="component" value="Unassembled WGS sequence"/>
</dbReference>
<organism evidence="2 3">
    <name type="scientific">Dillenia turbinata</name>
    <dbReference type="NCBI Taxonomy" id="194707"/>
    <lineage>
        <taxon>Eukaryota</taxon>
        <taxon>Viridiplantae</taxon>
        <taxon>Streptophyta</taxon>
        <taxon>Embryophyta</taxon>
        <taxon>Tracheophyta</taxon>
        <taxon>Spermatophyta</taxon>
        <taxon>Magnoliopsida</taxon>
        <taxon>eudicotyledons</taxon>
        <taxon>Gunneridae</taxon>
        <taxon>Pentapetalae</taxon>
        <taxon>Dilleniales</taxon>
        <taxon>Dilleniaceae</taxon>
        <taxon>Dillenia</taxon>
    </lineage>
</organism>
<evidence type="ECO:0000313" key="2">
    <source>
        <dbReference type="EMBL" id="KAK6941665.1"/>
    </source>
</evidence>